<dbReference type="PANTHER" id="PTHR30065:SF8">
    <property type="entry name" value="FLAGELLAR BIOSYNTHETIC PROTEIN FLIR"/>
    <property type="match status" value="1"/>
</dbReference>
<evidence type="ECO:0000256" key="7">
    <source>
        <dbReference type="SAM" id="Phobius"/>
    </source>
</evidence>
<dbReference type="Proteomes" id="UP000500791">
    <property type="component" value="Chromosome"/>
</dbReference>
<dbReference type="EMBL" id="CP049811">
    <property type="protein sequence ID" value="QIK40628.1"/>
    <property type="molecule type" value="Genomic_DNA"/>
</dbReference>
<dbReference type="KEGG" id="mon:G8E03_07510"/>
<keyword evidence="5 7" id="KW-1133">Transmembrane helix</keyword>
<feature type="transmembrane region" description="Helical" evidence="7">
    <location>
        <begin position="72"/>
        <end position="100"/>
    </location>
</feature>
<dbReference type="GO" id="GO:0006605">
    <property type="term" value="P:protein targeting"/>
    <property type="evidence" value="ECO:0007669"/>
    <property type="project" value="InterPro"/>
</dbReference>
<keyword evidence="9" id="KW-1185">Reference proteome</keyword>
<keyword evidence="8" id="KW-0282">Flagellum</keyword>
<accession>A0A6G7VLA2</accession>
<feature type="transmembrane region" description="Helical" evidence="7">
    <location>
        <begin position="176"/>
        <end position="196"/>
    </location>
</feature>
<dbReference type="Pfam" id="PF01311">
    <property type="entry name" value="Bac_export_1"/>
    <property type="match status" value="1"/>
</dbReference>
<proteinExistence type="inferred from homology"/>
<dbReference type="GO" id="GO:0005886">
    <property type="term" value="C:plasma membrane"/>
    <property type="evidence" value="ECO:0007669"/>
    <property type="project" value="UniProtKB-SubCell"/>
</dbReference>
<evidence type="ECO:0000256" key="6">
    <source>
        <dbReference type="ARBA" id="ARBA00023136"/>
    </source>
</evidence>
<evidence type="ECO:0000256" key="4">
    <source>
        <dbReference type="ARBA" id="ARBA00022692"/>
    </source>
</evidence>
<evidence type="ECO:0000256" key="3">
    <source>
        <dbReference type="ARBA" id="ARBA00022475"/>
    </source>
</evidence>
<evidence type="ECO:0000313" key="8">
    <source>
        <dbReference type="EMBL" id="QIK40628.1"/>
    </source>
</evidence>
<feature type="transmembrane region" description="Helical" evidence="7">
    <location>
        <begin position="121"/>
        <end position="141"/>
    </location>
</feature>
<keyword evidence="6 7" id="KW-0472">Membrane</keyword>
<evidence type="ECO:0000256" key="1">
    <source>
        <dbReference type="ARBA" id="ARBA00004651"/>
    </source>
</evidence>
<feature type="transmembrane region" description="Helical" evidence="7">
    <location>
        <begin position="208"/>
        <end position="235"/>
    </location>
</feature>
<evidence type="ECO:0000256" key="5">
    <source>
        <dbReference type="ARBA" id="ARBA00022989"/>
    </source>
</evidence>
<dbReference type="PANTHER" id="PTHR30065">
    <property type="entry name" value="FLAGELLAR BIOSYNTHETIC PROTEIN FLIR"/>
    <property type="match status" value="1"/>
</dbReference>
<feature type="transmembrane region" description="Helical" evidence="7">
    <location>
        <begin position="14"/>
        <end position="32"/>
    </location>
</feature>
<keyword evidence="3" id="KW-1003">Cell membrane</keyword>
<gene>
    <name evidence="8" type="ORF">G8E03_07510</name>
</gene>
<sequence length="253" mass="26137">MDPMGDIAMLSEEVLTALILVFARIAAAVGLMPGFGSSLLPMRVRLAGAVAFTMIVWPMVPDTQGVPLLPGLLIEIAVGVALGLSVRFLVMALQFAGSIAAQSTSLAQLLGPGAMPDPMPAIGALLSLAGVTLALVLGLHIRTAEALVLSYDLIPLGRLPVAGELAEWSIARTGHAIALGFTLAAPFVVVALAYNVALGAINRAMPQLMVAFIGAPAITGASILMMLMAAPMLLYHWNDLLARVLSAPFSVLP</sequence>
<keyword evidence="8" id="KW-0966">Cell projection</keyword>
<evidence type="ECO:0000313" key="9">
    <source>
        <dbReference type="Proteomes" id="UP000500791"/>
    </source>
</evidence>
<name>A0A6G7VLA2_9RHOB</name>
<comment type="subcellular location">
    <subcellularLocation>
        <location evidence="1">Cell membrane</location>
        <topology evidence="1">Multi-pass membrane protein</topology>
    </subcellularLocation>
</comment>
<dbReference type="AlphaFoldDB" id="A0A6G7VLA2"/>
<comment type="similarity">
    <text evidence="2">Belongs to the FliR/MopE/SpaR family.</text>
</comment>
<feature type="transmembrane region" description="Helical" evidence="7">
    <location>
        <begin position="44"/>
        <end position="60"/>
    </location>
</feature>
<reference evidence="8 9" key="1">
    <citation type="submission" date="2020-03" db="EMBL/GenBank/DDBJ databases">
        <title>Complete genome sequence of Monaibacterium sp. ALG8 with diverse plasmids.</title>
        <authorList>
            <person name="Sun C."/>
        </authorList>
    </citation>
    <scope>NUCLEOTIDE SEQUENCE [LARGE SCALE GENOMIC DNA]</scope>
    <source>
        <strain evidence="8 9">ALG8</strain>
    </source>
</reference>
<dbReference type="InterPro" id="IPR002010">
    <property type="entry name" value="T3SS_IM_R"/>
</dbReference>
<keyword evidence="8" id="KW-0969">Cilium</keyword>
<dbReference type="PRINTS" id="PR00953">
    <property type="entry name" value="TYPE3IMRPROT"/>
</dbReference>
<protein>
    <submittedName>
        <fullName evidence="8">Flagellar biosynthetic protein FliR</fullName>
    </submittedName>
</protein>
<organism evidence="8 9">
    <name type="scientific">Pontivivens nitratireducens</name>
    <dbReference type="NCBI Taxonomy" id="2758038"/>
    <lineage>
        <taxon>Bacteria</taxon>
        <taxon>Pseudomonadati</taxon>
        <taxon>Pseudomonadota</taxon>
        <taxon>Alphaproteobacteria</taxon>
        <taxon>Rhodobacterales</taxon>
        <taxon>Paracoccaceae</taxon>
        <taxon>Pontivivens</taxon>
    </lineage>
</organism>
<evidence type="ECO:0000256" key="2">
    <source>
        <dbReference type="ARBA" id="ARBA00009772"/>
    </source>
</evidence>
<keyword evidence="4 7" id="KW-0812">Transmembrane</keyword>